<evidence type="ECO:0000256" key="1">
    <source>
        <dbReference type="SAM" id="Phobius"/>
    </source>
</evidence>
<keyword evidence="1" id="KW-0472">Membrane</keyword>
<dbReference type="KEGG" id="clx:CLAN_1093"/>
<proteinExistence type="predicted"/>
<gene>
    <name evidence="2" type="ORF">CLAN_1093</name>
</gene>
<feature type="transmembrane region" description="Helical" evidence="1">
    <location>
        <begin position="6"/>
        <end position="25"/>
    </location>
</feature>
<sequence length="105" mass="12085">MEYLPYILAGCVATLLCRFLPYFLFKKRSNSKMLKYLESRSTLVIMIILMIYAIASMKFDNIWLGMCAVACLLLAITLQIWRRNSLISISVPTILYIYIANFSGL</sequence>
<dbReference type="InterPro" id="IPR008407">
    <property type="entry name" value="Brnchd-chn_aa_trnsp_AzlD"/>
</dbReference>
<reference evidence="3" key="1">
    <citation type="journal article" date="2017" name="Genome Biol. Evol.">
        <title>Comparative Genomic Analysis Identifies a Campylobacter Clade Deficient in Selenium Metabolism.</title>
        <authorList>
            <person name="Miller W.G."/>
            <person name="Yee E."/>
            <person name="Lopes B.S."/>
            <person name="Chapman M.H."/>
            <person name="Huynh S."/>
            <person name="Bono J.L."/>
            <person name="Parker C.T."/>
            <person name="Strachan N.J.C."/>
            <person name="Forbes K.J."/>
        </authorList>
    </citation>
    <scope>NUCLEOTIDE SEQUENCE [LARGE SCALE GENOMIC DNA]</scope>
    <source>
        <strain evidence="3">NCTC 13004</strain>
    </source>
</reference>
<feature type="transmembrane region" description="Helical" evidence="1">
    <location>
        <begin position="37"/>
        <end position="55"/>
    </location>
</feature>
<protein>
    <submittedName>
        <fullName evidence="2">Branched-chain amino acid transport protein, AzlD family</fullName>
    </submittedName>
</protein>
<feature type="transmembrane region" description="Helical" evidence="1">
    <location>
        <begin position="61"/>
        <end position="81"/>
    </location>
</feature>
<reference evidence="3" key="2">
    <citation type="journal article" date="2017" name="Genome Biol. Evol.">
        <title>Comparative genomic analysis identifies a Campylobacter clade deficient in selenium metabolism.</title>
        <authorList>
            <person name="Miller W.G."/>
            <person name="Yee E."/>
            <person name="Lopes B.S."/>
            <person name="Chapman M.H."/>
            <person name="Huynh S."/>
            <person name="Bono J.L."/>
            <person name="Parker C.T."/>
            <person name="Strachan N.J.C."/>
            <person name="Forbes K.J."/>
        </authorList>
    </citation>
    <scope>NUCLEOTIDE SEQUENCE [LARGE SCALE GENOMIC DNA]</scope>
    <source>
        <strain evidence="3">NCTC 13004</strain>
    </source>
</reference>
<evidence type="ECO:0000313" key="3">
    <source>
        <dbReference type="Proteomes" id="UP000202031"/>
    </source>
</evidence>
<dbReference type="AlphaFoldDB" id="A0A1X9SNQ7"/>
<organism evidence="2 3">
    <name type="scientific">Campylobacter lanienae NCTC 13004</name>
    <dbReference type="NCBI Taxonomy" id="1031753"/>
    <lineage>
        <taxon>Bacteria</taxon>
        <taxon>Pseudomonadati</taxon>
        <taxon>Campylobacterota</taxon>
        <taxon>Epsilonproteobacteria</taxon>
        <taxon>Campylobacterales</taxon>
        <taxon>Campylobacteraceae</taxon>
        <taxon>Campylobacter</taxon>
    </lineage>
</organism>
<dbReference type="Pfam" id="PF05437">
    <property type="entry name" value="AzlD"/>
    <property type="match status" value="1"/>
</dbReference>
<dbReference type="EMBL" id="CP015578">
    <property type="protein sequence ID" value="ARQ97828.1"/>
    <property type="molecule type" value="Genomic_DNA"/>
</dbReference>
<dbReference type="Proteomes" id="UP000202031">
    <property type="component" value="Chromosome"/>
</dbReference>
<keyword evidence="1" id="KW-0812">Transmembrane</keyword>
<keyword evidence="1" id="KW-1133">Transmembrane helix</keyword>
<name>A0A1X9SNQ7_9BACT</name>
<dbReference type="GeneID" id="46921564"/>
<accession>A0A1X9SNQ7</accession>
<evidence type="ECO:0000313" key="2">
    <source>
        <dbReference type="EMBL" id="ARQ97828.1"/>
    </source>
</evidence>
<dbReference type="RefSeq" id="WP_096015026.1">
    <property type="nucleotide sequence ID" value="NZ_CP015578.1"/>
</dbReference>